<dbReference type="PROSITE" id="PS00723">
    <property type="entry name" value="POLYPRENYL_SYNTHASE_1"/>
    <property type="match status" value="1"/>
</dbReference>
<dbReference type="EMBL" id="JAFCXS010000005">
    <property type="protein sequence ID" value="MBM0747653.1"/>
    <property type="molecule type" value="Genomic_DNA"/>
</dbReference>
<protein>
    <submittedName>
        <fullName evidence="8">Polyprenyl synthetase family protein</fullName>
    </submittedName>
</protein>
<gene>
    <name evidence="8" type="ORF">JJB79_09510</name>
</gene>
<dbReference type="CDD" id="cd00685">
    <property type="entry name" value="Trans_IPPS_HT"/>
    <property type="match status" value="1"/>
</dbReference>
<evidence type="ECO:0000256" key="7">
    <source>
        <dbReference type="RuleBase" id="RU004466"/>
    </source>
</evidence>
<proteinExistence type="inferred from homology"/>
<evidence type="ECO:0000256" key="3">
    <source>
        <dbReference type="ARBA" id="ARBA00022679"/>
    </source>
</evidence>
<dbReference type="PANTHER" id="PTHR43281">
    <property type="entry name" value="FARNESYL DIPHOSPHATE SYNTHASE"/>
    <property type="match status" value="1"/>
</dbReference>
<evidence type="ECO:0000256" key="4">
    <source>
        <dbReference type="ARBA" id="ARBA00022723"/>
    </source>
</evidence>
<evidence type="ECO:0000313" key="8">
    <source>
        <dbReference type="EMBL" id="MBM0747653.1"/>
    </source>
</evidence>
<dbReference type="InterPro" id="IPR000092">
    <property type="entry name" value="Polyprenyl_synt"/>
</dbReference>
<dbReference type="Pfam" id="PF00348">
    <property type="entry name" value="polyprenyl_synt"/>
    <property type="match status" value="1"/>
</dbReference>
<comment type="similarity">
    <text evidence="2 7">Belongs to the FPP/GGPP synthase family.</text>
</comment>
<name>A0ABS1Z5G4_9GAMM</name>
<evidence type="ECO:0000256" key="6">
    <source>
        <dbReference type="ARBA" id="ARBA00023229"/>
    </source>
</evidence>
<evidence type="ECO:0000256" key="5">
    <source>
        <dbReference type="ARBA" id="ARBA00022842"/>
    </source>
</evidence>
<dbReference type="InterPro" id="IPR033749">
    <property type="entry name" value="Polyprenyl_synt_CS"/>
</dbReference>
<organism evidence="8 9">
    <name type="scientific">Pantoea eucrina</name>
    <dbReference type="NCBI Taxonomy" id="472693"/>
    <lineage>
        <taxon>Bacteria</taxon>
        <taxon>Pseudomonadati</taxon>
        <taxon>Pseudomonadota</taxon>
        <taxon>Gammaproteobacteria</taxon>
        <taxon>Enterobacterales</taxon>
        <taxon>Erwiniaceae</taxon>
        <taxon>Pantoea</taxon>
    </lineage>
</organism>
<keyword evidence="5" id="KW-0460">Magnesium</keyword>
<keyword evidence="4" id="KW-0479">Metal-binding</keyword>
<sequence>MTAHAEIAANQENDLRQLCHALQENLELLLPDGQPSDRVRAAMRAGTLPSGKRIRPLLLLLAARDMGYDLTKRGILDLACAVEMVHAASLILDDIPCMDDALMRRGHPTVHREFGENVAILAAVALLSRAYEVIALAPDLPSQHKTDAIAELSAAVGLQGLVQGQFQDLHDGGQSRSPEAIAITNELKTSVLFRAALQMAAIVTDAAPVMRQKLSYFAQDLGQAFQLLDDLADGCKHTGKDIHQDQGKSTLVQMLGADGAERRLREHLRSADEHLACACHRGVATRQYMHALFNQQLAMFN</sequence>
<evidence type="ECO:0000256" key="1">
    <source>
        <dbReference type="ARBA" id="ARBA00001946"/>
    </source>
</evidence>
<keyword evidence="6" id="KW-0414">Isoprene biosynthesis</keyword>
<accession>A0ABS1Z5G4</accession>
<dbReference type="GeneID" id="84693269"/>
<evidence type="ECO:0000256" key="2">
    <source>
        <dbReference type="ARBA" id="ARBA00006706"/>
    </source>
</evidence>
<dbReference type="SUPFAM" id="SSF48576">
    <property type="entry name" value="Terpenoid synthases"/>
    <property type="match status" value="1"/>
</dbReference>
<reference evidence="8 9" key="1">
    <citation type="submission" date="2021-01" db="EMBL/GenBank/DDBJ databases">
        <title>Complete genome sequence of Pantoea eucrina OB49, a heavy metal tolerant bacterium with PGPR potential isolated from wheat in Algeria.</title>
        <authorList>
            <person name="Lekired A."/>
            <person name="Ouzari I.H."/>
        </authorList>
    </citation>
    <scope>NUCLEOTIDE SEQUENCE [LARGE SCALE GENOMIC DNA]</scope>
    <source>
        <strain evidence="8 9">OB49</strain>
    </source>
</reference>
<dbReference type="RefSeq" id="WP_040113662.1">
    <property type="nucleotide sequence ID" value="NZ_CP083450.1"/>
</dbReference>
<dbReference type="PANTHER" id="PTHR43281:SF1">
    <property type="entry name" value="FARNESYL DIPHOSPHATE SYNTHASE"/>
    <property type="match status" value="1"/>
</dbReference>
<keyword evidence="9" id="KW-1185">Reference proteome</keyword>
<comment type="caution">
    <text evidence="8">The sequence shown here is derived from an EMBL/GenBank/DDBJ whole genome shotgun (WGS) entry which is preliminary data.</text>
</comment>
<dbReference type="Proteomes" id="UP000809137">
    <property type="component" value="Unassembled WGS sequence"/>
</dbReference>
<dbReference type="PROSITE" id="PS00444">
    <property type="entry name" value="POLYPRENYL_SYNTHASE_2"/>
    <property type="match status" value="1"/>
</dbReference>
<keyword evidence="3 7" id="KW-0808">Transferase</keyword>
<dbReference type="Gene3D" id="1.10.600.10">
    <property type="entry name" value="Farnesyl Diphosphate Synthase"/>
    <property type="match status" value="1"/>
</dbReference>
<evidence type="ECO:0000313" key="9">
    <source>
        <dbReference type="Proteomes" id="UP000809137"/>
    </source>
</evidence>
<dbReference type="InterPro" id="IPR008949">
    <property type="entry name" value="Isoprenoid_synthase_dom_sf"/>
</dbReference>
<comment type="cofactor">
    <cofactor evidence="1">
        <name>Mg(2+)</name>
        <dbReference type="ChEBI" id="CHEBI:18420"/>
    </cofactor>
</comment>
<dbReference type="SFLD" id="SFLDS00005">
    <property type="entry name" value="Isoprenoid_Synthase_Type_I"/>
    <property type="match status" value="1"/>
</dbReference>